<proteinExistence type="predicted"/>
<gene>
    <name evidence="1" type="ORF">I4F81_006199</name>
</gene>
<reference evidence="1" key="1">
    <citation type="submission" date="2019-11" db="EMBL/GenBank/DDBJ databases">
        <title>Nori genome reveals adaptations in red seaweeds to the harsh intertidal environment.</title>
        <authorList>
            <person name="Wang D."/>
            <person name="Mao Y."/>
        </authorList>
    </citation>
    <scope>NUCLEOTIDE SEQUENCE</scope>
    <source>
        <tissue evidence="1">Gametophyte</tissue>
    </source>
</reference>
<name>A0ACC3C0W8_PYRYE</name>
<protein>
    <submittedName>
        <fullName evidence="1">Uncharacterized protein</fullName>
    </submittedName>
</protein>
<evidence type="ECO:0000313" key="1">
    <source>
        <dbReference type="EMBL" id="KAK1863645.1"/>
    </source>
</evidence>
<sequence>MVGMALVDAPAPAFNGHLTPGGVARVYQEDTTGKPIVQVIDLKVIGTPSTANSPGRRYRLIISDGVHFQQAMLATQMNTLVAEERLQNLGIIRMEEFVTNVIAHKRIAILLNLEVLSGPVEKIGNPVPAETAFKNDTAAATPAAKDGAAAAQSVLHAAGPAAVGAAGGTGGMKPAGGAVGGGGGMGAPPSGGMRGGMGGIRMGGGGMGGGMGSGGMGSGGMGSGGMGGGRDANSMWRQNASGGPVAVTQGAPGGTGSSFRPIASMNPYQSAWTIHGRVTFKSALRTYQRQGQEGQVFSFELTDDSGSIRLSCFGQVATRLFDVIAMDLVFSVSRGSVKPANPQYNRSTSQYEITLNEGSTVAPVTGAAASAFAVKYQFVPIRELERVETGAFVDVVGVVSDAPETTEIMSRATGEPMRKRTISLVDRTGTSVNLTLWRTTADSVKLPPTGSGPAPVLACRSVKRGDFGGVSLDSLGSSSFSINPDIPEAAELRGWWDSVGSTQTGMASLSASTGGGALTSERKTLGAVVEEDVPRVGSEPRGIYFQTRATVNFVRTEGSIYYAACPETKKKLSETAPGVWNCDATGKEYADEEVDWRYLLSIKIADETGDQWVTAFNEGEKLLGVSAKELNTLSKTDPDSFNRYLASPLGKPYVFKVKLSQNMYQGETRLRYSLLRAEPVDYRAECKLLLSNLASLRLC</sequence>
<dbReference type="EMBL" id="CM020619">
    <property type="protein sequence ID" value="KAK1863645.1"/>
    <property type="molecule type" value="Genomic_DNA"/>
</dbReference>
<dbReference type="Proteomes" id="UP000798662">
    <property type="component" value="Chromosome 2"/>
</dbReference>
<organism evidence="1 2">
    <name type="scientific">Pyropia yezoensis</name>
    <name type="common">Susabi-nori</name>
    <name type="synonym">Porphyra yezoensis</name>
    <dbReference type="NCBI Taxonomy" id="2788"/>
    <lineage>
        <taxon>Eukaryota</taxon>
        <taxon>Rhodophyta</taxon>
        <taxon>Bangiophyceae</taxon>
        <taxon>Bangiales</taxon>
        <taxon>Bangiaceae</taxon>
        <taxon>Pyropia</taxon>
    </lineage>
</organism>
<evidence type="ECO:0000313" key="2">
    <source>
        <dbReference type="Proteomes" id="UP000798662"/>
    </source>
</evidence>
<keyword evidence="2" id="KW-1185">Reference proteome</keyword>
<accession>A0ACC3C0W8</accession>
<comment type="caution">
    <text evidence="1">The sequence shown here is derived from an EMBL/GenBank/DDBJ whole genome shotgun (WGS) entry which is preliminary data.</text>
</comment>